<reference evidence="3" key="1">
    <citation type="submission" date="2024-05" db="EMBL/GenBank/DDBJ databases">
        <title>Alkalihalobacillus sp. strain MEB203 novel alkaliphilic bacterium from Lonar Lake, India.</title>
        <authorList>
            <person name="Joshi A."/>
            <person name="Thite S."/>
            <person name="Mengade P."/>
        </authorList>
    </citation>
    <scope>NUCLEOTIDE SEQUENCE</scope>
    <source>
        <strain evidence="3">MEB 203</strain>
    </source>
</reference>
<name>A0ABT5VGV2_9BACI</name>
<feature type="domain" description="DUF6449" evidence="2">
    <location>
        <begin position="446"/>
        <end position="567"/>
    </location>
</feature>
<feature type="transmembrane region" description="Helical" evidence="1">
    <location>
        <begin position="239"/>
        <end position="257"/>
    </location>
</feature>
<sequence>MLSKTLSFNRGIFIQDLRSVGWVGIAYFISLLFALPLQLLMAYTRDGHEHRFFTRPFTSLFEISIEFQVFLMFLMPVLLSIFIFRYIQVKSSSDFVHSLPVKRENLYNQHVLLGIVILFVPIFLTGLVAWILGSVLPAGELLSFSSVMSWMAVSLLFNVFVFLAGVFVGMLTGMSVLQGALIYIMLIFPTGITILFFMNLQFFLFGFAGEYYFLQNIERILPFVRIVEVIHTPLTVQEVIAYLLLIVFFYVAALFVYKNRSVESATQAIAFRSLRPIFKYGVTVCSMLVGGFYFGEMQNQQVGWIIFGYIVGSIIGYYIAEMILEKTWRVFAKWKGYAIYIVAIVLVAFMMQFDILGYEKRVPDLANVNQVYMSDGIYPLLDELKGEEQEESNNSRHEKELDIRPTYSYKEEENIKNIRRLHEQIVRDQAMIENYSGDTGFVVFGYDLESGKTLVRQYRIPIEVYAELYKPIVQSKEHRRNQNPVMTVDDLSELDRISLHTNLGKRVVLTDPQDMKEFHEVLTSEIEAETYADMNDRREPWAYIEYLWANEKRINTVWKKSYEEMDRWLEQKGLRDQARVTPDDISHAIVLKMEDKMDMYDYIHKYDLEGNIEMQQQGLRVEAPEQLEEALRWSHWGGDGRYIIAFYYHQHTYPDFYTFAEGEEPKFVKEYFNK</sequence>
<proteinExistence type="predicted"/>
<dbReference type="InterPro" id="IPR045611">
    <property type="entry name" value="DUF6449"/>
</dbReference>
<evidence type="ECO:0000259" key="2">
    <source>
        <dbReference type="Pfam" id="PF20047"/>
    </source>
</evidence>
<evidence type="ECO:0000256" key="1">
    <source>
        <dbReference type="SAM" id="Phobius"/>
    </source>
</evidence>
<comment type="caution">
    <text evidence="3">The sequence shown here is derived from an EMBL/GenBank/DDBJ whole genome shotgun (WGS) entry which is preliminary data.</text>
</comment>
<keyword evidence="1" id="KW-0812">Transmembrane</keyword>
<feature type="transmembrane region" description="Helical" evidence="1">
    <location>
        <begin position="277"/>
        <end position="295"/>
    </location>
</feature>
<dbReference type="RefSeq" id="WP_275118046.1">
    <property type="nucleotide sequence ID" value="NZ_JAOTPO010000004.1"/>
</dbReference>
<evidence type="ECO:0000313" key="4">
    <source>
        <dbReference type="Proteomes" id="UP001148125"/>
    </source>
</evidence>
<keyword evidence="1" id="KW-0472">Membrane</keyword>
<feature type="transmembrane region" description="Helical" evidence="1">
    <location>
        <begin position="301"/>
        <end position="324"/>
    </location>
</feature>
<dbReference type="Proteomes" id="UP001148125">
    <property type="component" value="Unassembled WGS sequence"/>
</dbReference>
<feature type="transmembrane region" description="Helical" evidence="1">
    <location>
        <begin position="336"/>
        <end position="358"/>
    </location>
</feature>
<feature type="transmembrane region" description="Helical" evidence="1">
    <location>
        <begin position="147"/>
        <end position="168"/>
    </location>
</feature>
<protein>
    <submittedName>
        <fullName evidence="3">DUF6449 domain-containing protein</fullName>
    </submittedName>
</protein>
<feature type="transmembrane region" description="Helical" evidence="1">
    <location>
        <begin position="111"/>
        <end position="135"/>
    </location>
</feature>
<keyword evidence="1" id="KW-1133">Transmembrane helix</keyword>
<evidence type="ECO:0000313" key="3">
    <source>
        <dbReference type="EMBL" id="MDE5413429.1"/>
    </source>
</evidence>
<keyword evidence="4" id="KW-1185">Reference proteome</keyword>
<feature type="transmembrane region" description="Helical" evidence="1">
    <location>
        <begin position="180"/>
        <end position="204"/>
    </location>
</feature>
<dbReference type="EMBL" id="JAOTPO010000004">
    <property type="protein sequence ID" value="MDE5413429.1"/>
    <property type="molecule type" value="Genomic_DNA"/>
</dbReference>
<feature type="transmembrane region" description="Helical" evidence="1">
    <location>
        <begin position="20"/>
        <end position="43"/>
    </location>
</feature>
<gene>
    <name evidence="3" type="ORF">N7Z68_08520</name>
</gene>
<dbReference type="Pfam" id="PF20047">
    <property type="entry name" value="DUF6449"/>
    <property type="match status" value="1"/>
</dbReference>
<accession>A0ABT5VGV2</accession>
<feature type="transmembrane region" description="Helical" evidence="1">
    <location>
        <begin position="63"/>
        <end position="84"/>
    </location>
</feature>
<organism evidence="3 4">
    <name type="scientific">Alkalihalobacterium chitinilyticum</name>
    <dbReference type="NCBI Taxonomy" id="2980103"/>
    <lineage>
        <taxon>Bacteria</taxon>
        <taxon>Bacillati</taxon>
        <taxon>Bacillota</taxon>
        <taxon>Bacilli</taxon>
        <taxon>Bacillales</taxon>
        <taxon>Bacillaceae</taxon>
        <taxon>Alkalihalobacterium</taxon>
    </lineage>
</organism>